<dbReference type="PANTHER" id="PTHR37946">
    <property type="entry name" value="SLL1969 PROTEIN"/>
    <property type="match status" value="1"/>
</dbReference>
<dbReference type="InterPro" id="IPR000073">
    <property type="entry name" value="AB_hydrolase_1"/>
</dbReference>
<accession>A0A095UVQ8</accession>
<dbReference type="Proteomes" id="UP000029444">
    <property type="component" value="Unassembled WGS sequence"/>
</dbReference>
<keyword evidence="3" id="KW-1185">Reference proteome</keyword>
<gene>
    <name evidence="2" type="ORF">Y5S_00277</name>
</gene>
<feature type="domain" description="AB hydrolase-1" evidence="1">
    <location>
        <begin position="42"/>
        <end position="160"/>
    </location>
</feature>
<organism evidence="2 3">
    <name type="scientific">Alcanivorax nanhaiticus</name>
    <dbReference type="NCBI Taxonomy" id="1177154"/>
    <lineage>
        <taxon>Bacteria</taxon>
        <taxon>Pseudomonadati</taxon>
        <taxon>Pseudomonadota</taxon>
        <taxon>Gammaproteobacteria</taxon>
        <taxon>Oceanospirillales</taxon>
        <taxon>Alcanivoracaceae</taxon>
        <taxon>Alcanivorax</taxon>
    </lineage>
</organism>
<dbReference type="Pfam" id="PF12697">
    <property type="entry name" value="Abhydrolase_6"/>
    <property type="match status" value="1"/>
</dbReference>
<dbReference type="eggNOG" id="COG1075">
    <property type="taxonomic scope" value="Bacteria"/>
</dbReference>
<dbReference type="InterPro" id="IPR029058">
    <property type="entry name" value="AB_hydrolase_fold"/>
</dbReference>
<dbReference type="PATRIC" id="fig|1177154.3.peg.278"/>
<proteinExistence type="predicted"/>
<comment type="caution">
    <text evidence="2">The sequence shown here is derived from an EMBL/GenBank/DDBJ whole genome shotgun (WGS) entry which is preliminary data.</text>
</comment>
<reference evidence="2 3" key="1">
    <citation type="submission" date="2012-09" db="EMBL/GenBank/DDBJ databases">
        <title>Genome Sequence of alkane-degrading Bacterium Alcanivorax sp. 19-m-6.</title>
        <authorList>
            <person name="Lai Q."/>
            <person name="Shao Z."/>
        </authorList>
    </citation>
    <scope>NUCLEOTIDE SEQUENCE [LARGE SCALE GENOMIC DNA]</scope>
    <source>
        <strain evidence="2 3">19-m-6</strain>
    </source>
</reference>
<dbReference type="SUPFAM" id="SSF53474">
    <property type="entry name" value="alpha/beta-Hydrolases"/>
    <property type="match status" value="1"/>
</dbReference>
<evidence type="ECO:0000259" key="1">
    <source>
        <dbReference type="Pfam" id="PF12697"/>
    </source>
</evidence>
<dbReference type="PANTHER" id="PTHR37946:SF1">
    <property type="entry name" value="SLL1969 PROTEIN"/>
    <property type="match status" value="1"/>
</dbReference>
<evidence type="ECO:0000313" key="3">
    <source>
        <dbReference type="Proteomes" id="UP000029444"/>
    </source>
</evidence>
<dbReference type="Gene3D" id="3.40.50.1820">
    <property type="entry name" value="alpha/beta hydrolase"/>
    <property type="match status" value="1"/>
</dbReference>
<protein>
    <recommendedName>
        <fullName evidence="1">AB hydrolase-1 domain-containing protein</fullName>
    </recommendedName>
</protein>
<evidence type="ECO:0000313" key="2">
    <source>
        <dbReference type="EMBL" id="KGD66610.1"/>
    </source>
</evidence>
<dbReference type="RefSeq" id="WP_231552602.1">
    <property type="nucleotide sequence ID" value="NZ_ARXV01000001.1"/>
</dbReference>
<dbReference type="AlphaFoldDB" id="A0A095UVQ8"/>
<sequence length="257" mass="28619">MTRPYRWMSALLLFLSGWMLLSMQSAKADALPVVSKAQSDCVVLLHGLRRSAWAMSRIEDSLTEAGYQVYNQDYPSTSAPVESLARQEIAQALDWCRQQDVARVHFVTHSMGGILVRSYLQEQSIPELGRVVMLAPPNHGSEVVDRMQDWWLFRKLTGPAGQQLGTGPEGIAARLRPVAGEIGVIAGTRTVDPWLSWIIPGEDDGKVSLPSTRLKEMRDYLEVPASHAFIMRKRAVIKQVLTFLQHGYFASLEVGSA</sequence>
<name>A0A095UVQ8_9GAMM</name>
<dbReference type="EMBL" id="ARXV01000001">
    <property type="protein sequence ID" value="KGD66610.1"/>
    <property type="molecule type" value="Genomic_DNA"/>
</dbReference>
<dbReference type="STRING" id="1177154.Y5S_00277"/>